<reference evidence="3 4" key="1">
    <citation type="submission" date="2016-08" db="EMBL/GenBank/DDBJ databases">
        <title>Complete genome sequence of Bacillus muralis G25-68, a strain with toxicity to nematodes.</title>
        <authorList>
            <person name="Zheng Z."/>
        </authorList>
    </citation>
    <scope>NUCLEOTIDE SEQUENCE [LARGE SCALE GENOMIC DNA]</scope>
    <source>
        <strain evidence="3 4">G25-68</strain>
    </source>
</reference>
<proteinExistence type="predicted"/>
<dbReference type="PANTHER" id="PTHR34136:SF1">
    <property type="entry name" value="UDP-N-ACETYL-D-MANNOSAMINURONIC ACID TRANSFERASE"/>
    <property type="match status" value="1"/>
</dbReference>
<dbReference type="NCBIfam" id="TIGR00696">
    <property type="entry name" value="wecG_tagA_cpsF"/>
    <property type="match status" value="1"/>
</dbReference>
<dbReference type="STRING" id="264697.ABE28_004625"/>
<accession>A0A1B3XK87</accession>
<evidence type="ECO:0000313" key="3">
    <source>
        <dbReference type="EMBL" id="AOH53625.1"/>
    </source>
</evidence>
<dbReference type="RefSeq" id="WP_064466837.1">
    <property type="nucleotide sequence ID" value="NZ_CP017080.1"/>
</dbReference>
<evidence type="ECO:0000256" key="1">
    <source>
        <dbReference type="ARBA" id="ARBA00022676"/>
    </source>
</evidence>
<keyword evidence="1" id="KW-0328">Glycosyltransferase</keyword>
<gene>
    <name evidence="3" type="ORF">ABE28_004625</name>
</gene>
<sequence length="245" mass="28494">MRINILGSELDCLSFDQTIESINEIIQNRTPTQHVVLNANKINLMRKDKKLSHIINECSLINADGISIVLAAKILGYSKVERVTGVDLFVKLLEVCNEKGYRVYFLGGKEEVVQKVVEMVEHKHADLMVAGYRNGYFKDEESSGIADEIRESCADVLFVAFPSPQKEFWIKRHLKQMDVPFVMGVGGSFDVLSGHVKRAPKWVQKIGMEWFVRFMQEPKRMFRRYFIGNFTFLWLVYKERFFKQR</sequence>
<dbReference type="InterPro" id="IPR004629">
    <property type="entry name" value="WecG_TagA_CpsF"/>
</dbReference>
<dbReference type="PANTHER" id="PTHR34136">
    <property type="match status" value="1"/>
</dbReference>
<name>A0A1B3XK87_9BACI</name>
<evidence type="ECO:0000256" key="2">
    <source>
        <dbReference type="ARBA" id="ARBA00022679"/>
    </source>
</evidence>
<dbReference type="EMBL" id="CP017080">
    <property type="protein sequence ID" value="AOH53625.1"/>
    <property type="molecule type" value="Genomic_DNA"/>
</dbReference>
<organism evidence="3 4">
    <name type="scientific">Peribacillus muralis</name>
    <dbReference type="NCBI Taxonomy" id="264697"/>
    <lineage>
        <taxon>Bacteria</taxon>
        <taxon>Bacillati</taxon>
        <taxon>Bacillota</taxon>
        <taxon>Bacilli</taxon>
        <taxon>Bacillales</taxon>
        <taxon>Bacillaceae</taxon>
        <taxon>Peribacillus</taxon>
    </lineage>
</organism>
<dbReference type="CDD" id="cd06533">
    <property type="entry name" value="Glyco_transf_WecG_TagA"/>
    <property type="match status" value="1"/>
</dbReference>
<evidence type="ECO:0000313" key="4">
    <source>
        <dbReference type="Proteomes" id="UP000077926"/>
    </source>
</evidence>
<dbReference type="AlphaFoldDB" id="A0A1B3XK87"/>
<dbReference type="Pfam" id="PF03808">
    <property type="entry name" value="Glyco_tran_WecG"/>
    <property type="match status" value="1"/>
</dbReference>
<dbReference type="GO" id="GO:0016758">
    <property type="term" value="F:hexosyltransferase activity"/>
    <property type="evidence" value="ECO:0007669"/>
    <property type="project" value="TreeGrafter"/>
</dbReference>
<dbReference type="KEGG" id="bmur:ABE28_004625"/>
<keyword evidence="2" id="KW-0808">Transferase</keyword>
<dbReference type="Proteomes" id="UP000077926">
    <property type="component" value="Chromosome"/>
</dbReference>
<evidence type="ECO:0008006" key="5">
    <source>
        <dbReference type="Google" id="ProtNLM"/>
    </source>
</evidence>
<protein>
    <recommendedName>
        <fullName evidence="5">UDP-N-acetyl-D-mannosamine transferase</fullName>
    </recommendedName>
</protein>
<keyword evidence="4" id="KW-1185">Reference proteome</keyword>